<evidence type="ECO:0000313" key="2">
    <source>
        <dbReference type="EMBL" id="RMZ70839.1"/>
    </source>
</evidence>
<feature type="compositionally biased region" description="Polar residues" evidence="1">
    <location>
        <begin position="163"/>
        <end position="172"/>
    </location>
</feature>
<organism evidence="2 3">
    <name type="scientific">Pyrenophora seminiperda CCB06</name>
    <dbReference type="NCBI Taxonomy" id="1302712"/>
    <lineage>
        <taxon>Eukaryota</taxon>
        <taxon>Fungi</taxon>
        <taxon>Dikarya</taxon>
        <taxon>Ascomycota</taxon>
        <taxon>Pezizomycotina</taxon>
        <taxon>Dothideomycetes</taxon>
        <taxon>Pleosporomycetidae</taxon>
        <taxon>Pleosporales</taxon>
        <taxon>Pleosporineae</taxon>
        <taxon>Pleosporaceae</taxon>
        <taxon>Pyrenophora</taxon>
    </lineage>
</organism>
<sequence>MYSNDVAESTERSEVELAVLDLLAAGDERDEDGGSITQRQANDTNAGEGVESSGGAKVDDTEDDLDNHAKHHGIEWHVELRVDSLPQLITGNSTVTGKGPGSAGCGRSASNTTEQTQNEEGHEQANGTTGGPYGVSENDGHWLAGGKGCKHGLVGQDEDQGNQEKQATNSVQGNGSYHGLGYLSGGLSYFFAHTT</sequence>
<protein>
    <submittedName>
        <fullName evidence="2">Uncharacterized protein</fullName>
    </submittedName>
</protein>
<dbReference type="AlphaFoldDB" id="A0A3M7M8X0"/>
<evidence type="ECO:0000313" key="3">
    <source>
        <dbReference type="Proteomes" id="UP000265663"/>
    </source>
</evidence>
<feature type="compositionally biased region" description="Polar residues" evidence="1">
    <location>
        <begin position="108"/>
        <end position="118"/>
    </location>
</feature>
<reference evidence="2 3" key="1">
    <citation type="journal article" date="2014" name="PLoS ONE">
        <title>De novo Genome Assembly of the Fungal Plant Pathogen Pyrenophora semeniperda.</title>
        <authorList>
            <person name="Soliai M.M."/>
            <person name="Meyer S.E."/>
            <person name="Udall J.A."/>
            <person name="Elzinga D.E."/>
            <person name="Hermansen R.A."/>
            <person name="Bodily P.M."/>
            <person name="Hart A.A."/>
            <person name="Coleman C.E."/>
        </authorList>
    </citation>
    <scope>NUCLEOTIDE SEQUENCE [LARGE SCALE GENOMIC DNA]</scope>
    <source>
        <strain evidence="2 3">CCB06</strain>
        <tissue evidence="2">Mycelium</tissue>
    </source>
</reference>
<evidence type="ECO:0000256" key="1">
    <source>
        <dbReference type="SAM" id="MobiDB-lite"/>
    </source>
</evidence>
<feature type="region of interest" description="Disordered" evidence="1">
    <location>
        <begin position="23"/>
        <end position="67"/>
    </location>
</feature>
<keyword evidence="3" id="KW-1185">Reference proteome</keyword>
<proteinExistence type="predicted"/>
<name>A0A3M7M8X0_9PLEO</name>
<dbReference type="Proteomes" id="UP000265663">
    <property type="component" value="Unassembled WGS sequence"/>
</dbReference>
<accession>A0A3M7M8X0</accession>
<dbReference type="EMBL" id="KE747825">
    <property type="protein sequence ID" value="RMZ70839.1"/>
    <property type="molecule type" value="Genomic_DNA"/>
</dbReference>
<feature type="region of interest" description="Disordered" evidence="1">
    <location>
        <begin position="91"/>
        <end position="175"/>
    </location>
</feature>
<feature type="compositionally biased region" description="Polar residues" evidence="1">
    <location>
        <begin position="35"/>
        <end position="45"/>
    </location>
</feature>
<gene>
    <name evidence="2" type="ORF">GMOD_00008484</name>
</gene>